<comment type="caution">
    <text evidence="2">The sequence shown here is derived from an EMBL/GenBank/DDBJ whole genome shotgun (WGS) entry which is preliminary data.</text>
</comment>
<evidence type="ECO:0000313" key="2">
    <source>
        <dbReference type="EMBL" id="KAH3829698.1"/>
    </source>
</evidence>
<dbReference type="AlphaFoldDB" id="A0A9D4K2G6"/>
<reference evidence="2" key="1">
    <citation type="journal article" date="2019" name="bioRxiv">
        <title>The Genome of the Zebra Mussel, Dreissena polymorpha: A Resource for Invasive Species Research.</title>
        <authorList>
            <person name="McCartney M.A."/>
            <person name="Auch B."/>
            <person name="Kono T."/>
            <person name="Mallez S."/>
            <person name="Zhang Y."/>
            <person name="Obille A."/>
            <person name="Becker A."/>
            <person name="Abrahante J.E."/>
            <person name="Garbe J."/>
            <person name="Badalamenti J.P."/>
            <person name="Herman A."/>
            <person name="Mangelson H."/>
            <person name="Liachko I."/>
            <person name="Sullivan S."/>
            <person name="Sone E.D."/>
            <person name="Koren S."/>
            <person name="Silverstein K.A.T."/>
            <person name="Beckman K.B."/>
            <person name="Gohl D.M."/>
        </authorList>
    </citation>
    <scope>NUCLEOTIDE SEQUENCE</scope>
    <source>
        <strain evidence="2">Duluth1</strain>
        <tissue evidence="2">Whole animal</tissue>
    </source>
</reference>
<sequence length="133" mass="15254">MDDLPVFPDFPEFLLREQYSHLPRRTPTQTPRASPMPRTSPSFSYGWYEGFPVIPGPVFDLRDDEVYDCYISPKTLFRSRINSLTLDDAIRENSKPDTGHVESVGKKGNEKRVAFADEHGHNHGNRTGDLQFK</sequence>
<organism evidence="2 3">
    <name type="scientific">Dreissena polymorpha</name>
    <name type="common">Zebra mussel</name>
    <name type="synonym">Mytilus polymorpha</name>
    <dbReference type="NCBI Taxonomy" id="45954"/>
    <lineage>
        <taxon>Eukaryota</taxon>
        <taxon>Metazoa</taxon>
        <taxon>Spiralia</taxon>
        <taxon>Lophotrochozoa</taxon>
        <taxon>Mollusca</taxon>
        <taxon>Bivalvia</taxon>
        <taxon>Autobranchia</taxon>
        <taxon>Heteroconchia</taxon>
        <taxon>Euheterodonta</taxon>
        <taxon>Imparidentia</taxon>
        <taxon>Neoheterodontei</taxon>
        <taxon>Myida</taxon>
        <taxon>Dreissenoidea</taxon>
        <taxon>Dreissenidae</taxon>
        <taxon>Dreissena</taxon>
    </lineage>
</organism>
<name>A0A9D4K2G6_DREPO</name>
<accession>A0A9D4K2G6</accession>
<reference evidence="2" key="2">
    <citation type="submission" date="2020-11" db="EMBL/GenBank/DDBJ databases">
        <authorList>
            <person name="McCartney M.A."/>
            <person name="Auch B."/>
            <person name="Kono T."/>
            <person name="Mallez S."/>
            <person name="Becker A."/>
            <person name="Gohl D.M."/>
            <person name="Silverstein K.A.T."/>
            <person name="Koren S."/>
            <person name="Bechman K.B."/>
            <person name="Herman A."/>
            <person name="Abrahante J.E."/>
            <person name="Garbe J."/>
        </authorList>
    </citation>
    <scope>NUCLEOTIDE SEQUENCE</scope>
    <source>
        <strain evidence="2">Duluth1</strain>
        <tissue evidence="2">Whole animal</tissue>
    </source>
</reference>
<gene>
    <name evidence="1" type="ORF">DPMN_102839</name>
    <name evidence="2" type="ORF">DPMN_102926</name>
</gene>
<evidence type="ECO:0000313" key="1">
    <source>
        <dbReference type="EMBL" id="KAH3829612.1"/>
    </source>
</evidence>
<evidence type="ECO:0000313" key="3">
    <source>
        <dbReference type="Proteomes" id="UP000828390"/>
    </source>
</evidence>
<proteinExistence type="predicted"/>
<dbReference type="EMBL" id="JAIWYP010000004">
    <property type="protein sequence ID" value="KAH3829612.1"/>
    <property type="molecule type" value="Genomic_DNA"/>
</dbReference>
<protein>
    <submittedName>
        <fullName evidence="2">Uncharacterized protein</fullName>
    </submittedName>
</protein>
<dbReference type="EMBL" id="JAIWYP010000004">
    <property type="protein sequence ID" value="KAH3829698.1"/>
    <property type="molecule type" value="Genomic_DNA"/>
</dbReference>
<dbReference type="Proteomes" id="UP000828390">
    <property type="component" value="Unassembled WGS sequence"/>
</dbReference>
<keyword evidence="3" id="KW-1185">Reference proteome</keyword>